<accession>A0A1S6HTZ7</accession>
<dbReference type="InterPro" id="IPR011051">
    <property type="entry name" value="RmlC_Cupin_sf"/>
</dbReference>
<dbReference type="STRING" id="225848.Sps_03908"/>
<evidence type="ECO:0000259" key="1">
    <source>
        <dbReference type="Pfam" id="PF12973"/>
    </source>
</evidence>
<sequence length="223" mass="25275">MNPLLTTNLNMDFSQRVVIDSNEMNWLPSPLEGVTRKPLARENQESGHATSIVRYQAGSHFRAHSHPKGKEIFVLAGIFSDETGDYPAGTYIRNPPGSKHSPFSTNGCTLFVKLNQFDMQDTQQVRVYTETQPWQQGIGGLEVMSLHDFEGQHTALVKWPANEVFQPHRHFGGEEILVLSGQFEDEHGRYPLNTWIRSPHQSEHHPFVKQETVILVKVGHLPT</sequence>
<dbReference type="SUPFAM" id="SSF51182">
    <property type="entry name" value="RmlC-like cupins"/>
    <property type="match status" value="2"/>
</dbReference>
<evidence type="ECO:0000313" key="3">
    <source>
        <dbReference type="Proteomes" id="UP000189545"/>
    </source>
</evidence>
<dbReference type="RefSeq" id="WP_077753986.1">
    <property type="nucleotide sequence ID" value="NZ_CP014782.1"/>
</dbReference>
<dbReference type="Gene3D" id="2.60.120.10">
    <property type="entry name" value="Jelly Rolls"/>
    <property type="match status" value="1"/>
</dbReference>
<name>A0A1S6HTZ7_9GAMM</name>
<keyword evidence="3" id="KW-1185">Reference proteome</keyword>
<reference evidence="2 3" key="1">
    <citation type="submission" date="2016-03" db="EMBL/GenBank/DDBJ databases">
        <title>Complete genome sequence of Shewanella psychrophila WP2, a deep sea bacterium isolated from west Pacific sediment.</title>
        <authorList>
            <person name="Xu G."/>
            <person name="Jian H."/>
        </authorList>
    </citation>
    <scope>NUCLEOTIDE SEQUENCE [LARGE SCALE GENOMIC DNA]</scope>
    <source>
        <strain evidence="2 3">WP2</strain>
    </source>
</reference>
<organism evidence="2 3">
    <name type="scientific">Shewanella psychrophila</name>
    <dbReference type="NCBI Taxonomy" id="225848"/>
    <lineage>
        <taxon>Bacteria</taxon>
        <taxon>Pseudomonadati</taxon>
        <taxon>Pseudomonadota</taxon>
        <taxon>Gammaproteobacteria</taxon>
        <taxon>Alteromonadales</taxon>
        <taxon>Shewanellaceae</taxon>
        <taxon>Shewanella</taxon>
    </lineage>
</organism>
<feature type="domain" description="ChrR-like cupin" evidence="1">
    <location>
        <begin position="15"/>
        <end position="117"/>
    </location>
</feature>
<dbReference type="AlphaFoldDB" id="A0A1S6HTZ7"/>
<dbReference type="InterPro" id="IPR025979">
    <property type="entry name" value="ChrR-like_cupin_dom"/>
</dbReference>
<protein>
    <submittedName>
        <fullName evidence="2">Anti-ECFsigma factor, ChrR</fullName>
    </submittedName>
</protein>
<dbReference type="EMBL" id="CP014782">
    <property type="protein sequence ID" value="AQS39023.1"/>
    <property type="molecule type" value="Genomic_DNA"/>
</dbReference>
<dbReference type="KEGG" id="spsw:Sps_03908"/>
<dbReference type="Proteomes" id="UP000189545">
    <property type="component" value="Chromosome"/>
</dbReference>
<dbReference type="Pfam" id="PF12973">
    <property type="entry name" value="Cupin_7"/>
    <property type="match status" value="2"/>
</dbReference>
<dbReference type="OrthoDB" id="9801227at2"/>
<dbReference type="CDD" id="cd20303">
    <property type="entry name" value="cupin_ChrR_1"/>
    <property type="match status" value="2"/>
</dbReference>
<feature type="domain" description="ChrR-like cupin" evidence="1">
    <location>
        <begin position="123"/>
        <end position="221"/>
    </location>
</feature>
<proteinExistence type="predicted"/>
<dbReference type="InterPro" id="IPR014710">
    <property type="entry name" value="RmlC-like_jellyroll"/>
</dbReference>
<evidence type="ECO:0000313" key="2">
    <source>
        <dbReference type="EMBL" id="AQS39023.1"/>
    </source>
</evidence>
<gene>
    <name evidence="2" type="ORF">Sps_03908</name>
</gene>